<dbReference type="Proteomes" id="UP000813444">
    <property type="component" value="Unassembled WGS sequence"/>
</dbReference>
<gene>
    <name evidence="2" type="ORF">B0I35DRAFT_5959</name>
</gene>
<name>A0A8K0WXM5_9HYPO</name>
<proteinExistence type="predicted"/>
<keyword evidence="3" id="KW-1185">Reference proteome</keyword>
<reference evidence="2" key="1">
    <citation type="journal article" date="2021" name="Nat. Commun.">
        <title>Genetic determinants of endophytism in the Arabidopsis root mycobiome.</title>
        <authorList>
            <person name="Mesny F."/>
            <person name="Miyauchi S."/>
            <person name="Thiergart T."/>
            <person name="Pickel B."/>
            <person name="Atanasova L."/>
            <person name="Karlsson M."/>
            <person name="Huettel B."/>
            <person name="Barry K.W."/>
            <person name="Haridas S."/>
            <person name="Chen C."/>
            <person name="Bauer D."/>
            <person name="Andreopoulos W."/>
            <person name="Pangilinan J."/>
            <person name="LaButti K."/>
            <person name="Riley R."/>
            <person name="Lipzen A."/>
            <person name="Clum A."/>
            <person name="Drula E."/>
            <person name="Henrissat B."/>
            <person name="Kohler A."/>
            <person name="Grigoriev I.V."/>
            <person name="Martin F.M."/>
            <person name="Hacquard S."/>
        </authorList>
    </citation>
    <scope>NUCLEOTIDE SEQUENCE</scope>
    <source>
        <strain evidence="2">MPI-CAGE-CH-0235</strain>
    </source>
</reference>
<comment type="caution">
    <text evidence="2">The sequence shown here is derived from an EMBL/GenBank/DDBJ whole genome shotgun (WGS) entry which is preliminary data.</text>
</comment>
<dbReference type="AlphaFoldDB" id="A0A8K0WXM5"/>
<evidence type="ECO:0000313" key="2">
    <source>
        <dbReference type="EMBL" id="KAH7327991.1"/>
    </source>
</evidence>
<keyword evidence="1" id="KW-0732">Signal</keyword>
<evidence type="ECO:0000256" key="1">
    <source>
        <dbReference type="SAM" id="SignalP"/>
    </source>
</evidence>
<feature type="signal peptide" evidence="1">
    <location>
        <begin position="1"/>
        <end position="17"/>
    </location>
</feature>
<protein>
    <submittedName>
        <fullName evidence="2">Uncharacterized protein</fullName>
    </submittedName>
</protein>
<organism evidence="2 3">
    <name type="scientific">Stachybotrys elegans</name>
    <dbReference type="NCBI Taxonomy" id="80388"/>
    <lineage>
        <taxon>Eukaryota</taxon>
        <taxon>Fungi</taxon>
        <taxon>Dikarya</taxon>
        <taxon>Ascomycota</taxon>
        <taxon>Pezizomycotina</taxon>
        <taxon>Sordariomycetes</taxon>
        <taxon>Hypocreomycetidae</taxon>
        <taxon>Hypocreales</taxon>
        <taxon>Stachybotryaceae</taxon>
        <taxon>Stachybotrys</taxon>
    </lineage>
</organism>
<sequence>MHMIVGWWLAFIGTLLFIPIDRPFQHLSKQLYVGTVSNCSMGLSACLLAEQTLPSASRPRFTNMHRTSAGRNFPVARYFEAIHKVKKKEKKRRKKNHPPPYITD</sequence>
<dbReference type="EMBL" id="JAGPNK010000001">
    <property type="protein sequence ID" value="KAH7327991.1"/>
    <property type="molecule type" value="Genomic_DNA"/>
</dbReference>
<accession>A0A8K0WXM5</accession>
<feature type="chain" id="PRO_5035441075" evidence="1">
    <location>
        <begin position="18"/>
        <end position="104"/>
    </location>
</feature>
<evidence type="ECO:0000313" key="3">
    <source>
        <dbReference type="Proteomes" id="UP000813444"/>
    </source>
</evidence>